<feature type="transmembrane region" description="Helical" evidence="8">
    <location>
        <begin position="12"/>
        <end position="33"/>
    </location>
</feature>
<dbReference type="InterPro" id="IPR007000">
    <property type="entry name" value="PLipase_B-like"/>
</dbReference>
<keyword evidence="3 7" id="KW-0378">Hydrolase</keyword>
<dbReference type="Gene3D" id="3.60.60.30">
    <property type="match status" value="1"/>
</dbReference>
<organism evidence="9">
    <name type="scientific">Nyssomyia neivai</name>
    <dbReference type="NCBI Taxonomy" id="330878"/>
    <lineage>
        <taxon>Eukaryota</taxon>
        <taxon>Metazoa</taxon>
        <taxon>Ecdysozoa</taxon>
        <taxon>Arthropoda</taxon>
        <taxon>Hexapoda</taxon>
        <taxon>Insecta</taxon>
        <taxon>Pterygota</taxon>
        <taxon>Neoptera</taxon>
        <taxon>Endopterygota</taxon>
        <taxon>Diptera</taxon>
        <taxon>Nematocera</taxon>
        <taxon>Psychodoidea</taxon>
        <taxon>Psychodidae</taxon>
        <taxon>Nyssomyia</taxon>
    </lineage>
</organism>
<proteinExistence type="inferred from homology"/>
<name>A0A1L8DPX8_9DIPT</name>
<comment type="function">
    <text evidence="7">Putative phospholipase.</text>
</comment>
<dbReference type="GO" id="GO:0004620">
    <property type="term" value="F:phospholipase activity"/>
    <property type="evidence" value="ECO:0007669"/>
    <property type="project" value="InterPro"/>
</dbReference>
<keyword evidence="5 7" id="KW-0443">Lipid metabolism</keyword>
<dbReference type="PANTHER" id="PTHR12370">
    <property type="entry name" value="PHOSPHOLIPASE B-RELATED"/>
    <property type="match status" value="1"/>
</dbReference>
<dbReference type="EC" id="3.1.1.-" evidence="7"/>
<dbReference type="GO" id="GO:0009395">
    <property type="term" value="P:phospholipid catabolic process"/>
    <property type="evidence" value="ECO:0007669"/>
    <property type="project" value="TreeGrafter"/>
</dbReference>
<evidence type="ECO:0000256" key="4">
    <source>
        <dbReference type="ARBA" id="ARBA00022963"/>
    </source>
</evidence>
<dbReference type="AlphaFoldDB" id="A0A1L8DPX8"/>
<dbReference type="GO" id="GO:0005576">
    <property type="term" value="C:extracellular region"/>
    <property type="evidence" value="ECO:0007669"/>
    <property type="project" value="TreeGrafter"/>
</dbReference>
<keyword evidence="8" id="KW-0812">Transmembrane</keyword>
<sequence length="607" mass="69539">MLKVVGASWYKTKIGSLIVLTAIILSLGALFIIDMERPTFDGTFCATVYWTKMSGYRVEFWGQQNDLASVPLGVARICYKDTIFENGWSQIEIETNPAFSDRIQATGAGILEGALTWKSIYYQWTNTINAHCSKDDDAVDFCTWVRKTLHKSYESVRKQAEMNADRDHYWYQIQLFYYQLEGLEFGWRKGIKRSALKRSRLEIPPEDFLLMNAGADLRDLRIYYDRVIMQRPSAANEDVRSSMLLNIHEDSGIIKLQMGHSAAKPYSLMLRIVKKYKFNYHFSRDLKSHVIPGSNIIFSGYPGVLASTDDFYKISGRHGHLIVAGVGIINRNTDLWHHLDLRKNVVLSARAMAANRLAYNGRTWSRIMAKDPGTGAKQWLISDRKILRHLITTRKATEFTEKSPLPPAMETQTVKMSTYQPWEESSQDYQIKTDFETQGLVWLVDQLPGRLYAEDVTETLYKYGTIFCNGTPYFNATSVLSHVEEPRENVPHKFTDLDDIGLFMRQRANRGDLHEADPKAYGNIDLKLYSETNSGDVEFNAISGPVSLPTKDYTFDAFTATADDPKTANLVKQAEPFRWSHSNLPEKHDGHPDSWNFDKMSPKWAWQ</sequence>
<evidence type="ECO:0000256" key="5">
    <source>
        <dbReference type="ARBA" id="ARBA00023098"/>
    </source>
</evidence>
<accession>A0A1L8DPX8</accession>
<dbReference type="PANTHER" id="PTHR12370:SF3">
    <property type="entry name" value="PHOSPHOLIPASE B-LIKE 2-RELATED"/>
    <property type="match status" value="1"/>
</dbReference>
<evidence type="ECO:0000256" key="1">
    <source>
        <dbReference type="ARBA" id="ARBA00007835"/>
    </source>
</evidence>
<evidence type="ECO:0000256" key="3">
    <source>
        <dbReference type="ARBA" id="ARBA00022801"/>
    </source>
</evidence>
<keyword evidence="6" id="KW-0325">Glycoprotein</keyword>
<evidence type="ECO:0000313" key="9">
    <source>
        <dbReference type="EMBL" id="JAV08499.1"/>
    </source>
</evidence>
<comment type="similarity">
    <text evidence="1 7">Belongs to the phospholipase B-like family.</text>
</comment>
<evidence type="ECO:0000256" key="7">
    <source>
        <dbReference type="RuleBase" id="RU364138"/>
    </source>
</evidence>
<reference evidence="9" key="1">
    <citation type="submission" date="2016-12" db="EMBL/GenBank/DDBJ databases">
        <title>An insight into the sialome and mialome of the sand fly, Nyssomyia neivai.</title>
        <authorList>
            <person name="Sebastian V."/>
            <person name="Goulart T.M."/>
            <person name="Oliveira W."/>
            <person name="Calvo E."/>
            <person name="Oliveira L.F."/>
            <person name="Pinto M.C."/>
            <person name="Rosselino A.M."/>
            <person name="Ribeiro J.M."/>
        </authorList>
    </citation>
    <scope>NUCLEOTIDE SEQUENCE</scope>
</reference>
<evidence type="ECO:0000256" key="2">
    <source>
        <dbReference type="ARBA" id="ARBA00022729"/>
    </source>
</evidence>
<keyword evidence="4 7" id="KW-0442">Lipid degradation</keyword>
<dbReference type="Pfam" id="PF04916">
    <property type="entry name" value="Phospholip_B"/>
    <property type="match status" value="2"/>
</dbReference>
<evidence type="ECO:0000256" key="6">
    <source>
        <dbReference type="ARBA" id="ARBA00023180"/>
    </source>
</evidence>
<keyword evidence="2" id="KW-0732">Signal</keyword>
<keyword evidence="8" id="KW-0472">Membrane</keyword>
<evidence type="ECO:0000256" key="8">
    <source>
        <dbReference type="SAM" id="Phobius"/>
    </source>
</evidence>
<dbReference type="EMBL" id="GFDF01005585">
    <property type="protein sequence ID" value="JAV08499.1"/>
    <property type="molecule type" value="Transcribed_RNA"/>
</dbReference>
<keyword evidence="8" id="KW-1133">Transmembrane helix</keyword>
<protein>
    <recommendedName>
        <fullName evidence="7">Phospholipase B-like</fullName>
        <ecNumber evidence="7">3.1.1.-</ecNumber>
    </recommendedName>
</protein>